<gene>
    <name evidence="4" type="ORF">METZ01_LOCUS309263</name>
</gene>
<sequence>VADGTQNVRLQVIGGGKMGEALLGGLVADGWATADELHVVEPDEGRRGVLAEVLPGVSIGDSALAGVDTLVAVKPHVVADVCTGLAELGVTRVLSIAAGVTTSAMEAALGGGVPVVRVMPNTPSLIGQGAA</sequence>
<organism evidence="4">
    <name type="scientific">marine metagenome</name>
    <dbReference type="NCBI Taxonomy" id="408172"/>
    <lineage>
        <taxon>unclassified sequences</taxon>
        <taxon>metagenomes</taxon>
        <taxon>ecological metagenomes</taxon>
    </lineage>
</organism>
<proteinExistence type="inferred from homology"/>
<evidence type="ECO:0000256" key="1">
    <source>
        <dbReference type="ARBA" id="ARBA00005525"/>
    </source>
</evidence>
<feature type="domain" description="Pyrroline-5-carboxylate reductase catalytic N-terminal" evidence="3">
    <location>
        <begin position="10"/>
        <end position="99"/>
    </location>
</feature>
<dbReference type="AlphaFoldDB" id="A0A382N5G1"/>
<evidence type="ECO:0000259" key="3">
    <source>
        <dbReference type="Pfam" id="PF03807"/>
    </source>
</evidence>
<evidence type="ECO:0000256" key="2">
    <source>
        <dbReference type="ARBA" id="ARBA00023002"/>
    </source>
</evidence>
<dbReference type="PANTHER" id="PTHR11645:SF0">
    <property type="entry name" value="PYRROLINE-5-CARBOXYLATE REDUCTASE 3"/>
    <property type="match status" value="1"/>
</dbReference>
<dbReference type="InterPro" id="IPR036291">
    <property type="entry name" value="NAD(P)-bd_dom_sf"/>
</dbReference>
<dbReference type="EMBL" id="UINC01098129">
    <property type="protein sequence ID" value="SVC56409.1"/>
    <property type="molecule type" value="Genomic_DNA"/>
</dbReference>
<dbReference type="Pfam" id="PF03807">
    <property type="entry name" value="F420_oxidored"/>
    <property type="match status" value="1"/>
</dbReference>
<feature type="non-terminal residue" evidence="4">
    <location>
        <position position="131"/>
    </location>
</feature>
<reference evidence="4" key="1">
    <citation type="submission" date="2018-05" db="EMBL/GenBank/DDBJ databases">
        <authorList>
            <person name="Lanie J.A."/>
            <person name="Ng W.-L."/>
            <person name="Kazmierczak K.M."/>
            <person name="Andrzejewski T.M."/>
            <person name="Davidsen T.M."/>
            <person name="Wayne K.J."/>
            <person name="Tettelin H."/>
            <person name="Glass J.I."/>
            <person name="Rusch D."/>
            <person name="Podicherti R."/>
            <person name="Tsui H.-C.T."/>
            <person name="Winkler M.E."/>
        </authorList>
    </citation>
    <scope>NUCLEOTIDE SEQUENCE</scope>
</reference>
<dbReference type="GO" id="GO:0055129">
    <property type="term" value="P:L-proline biosynthetic process"/>
    <property type="evidence" value="ECO:0007669"/>
    <property type="project" value="TreeGrafter"/>
</dbReference>
<evidence type="ECO:0000313" key="4">
    <source>
        <dbReference type="EMBL" id="SVC56409.1"/>
    </source>
</evidence>
<name>A0A382N5G1_9ZZZZ</name>
<protein>
    <recommendedName>
        <fullName evidence="3">Pyrroline-5-carboxylate reductase catalytic N-terminal domain-containing protein</fullName>
    </recommendedName>
</protein>
<dbReference type="Gene3D" id="3.40.50.720">
    <property type="entry name" value="NAD(P)-binding Rossmann-like Domain"/>
    <property type="match status" value="1"/>
</dbReference>
<keyword evidence="2" id="KW-0560">Oxidoreductase</keyword>
<dbReference type="InterPro" id="IPR028939">
    <property type="entry name" value="P5C_Rdtase_cat_N"/>
</dbReference>
<dbReference type="SUPFAM" id="SSF51735">
    <property type="entry name" value="NAD(P)-binding Rossmann-fold domains"/>
    <property type="match status" value="1"/>
</dbReference>
<feature type="non-terminal residue" evidence="4">
    <location>
        <position position="1"/>
    </location>
</feature>
<dbReference type="PANTHER" id="PTHR11645">
    <property type="entry name" value="PYRROLINE-5-CARBOXYLATE REDUCTASE"/>
    <property type="match status" value="1"/>
</dbReference>
<comment type="similarity">
    <text evidence="1">Belongs to the pyrroline-5-carboxylate reductase family.</text>
</comment>
<accession>A0A382N5G1</accession>
<dbReference type="GO" id="GO:0004735">
    <property type="term" value="F:pyrroline-5-carboxylate reductase activity"/>
    <property type="evidence" value="ECO:0007669"/>
    <property type="project" value="TreeGrafter"/>
</dbReference>